<sequence length="229" mass="26744">MQVGFWIGWIICIALAYAQEATPTQIDFPGHVNSECVLKFISLVEHSSFNFKQWDSDHKGVKWLKAHISYYIDTWDQNHIMAKLYFNWQQDPKHPEFLGTGTIGWANYDLKTHKLQDLNRVNLTFPLQYAHQLATCLQFCDASQTKALQARFKDQEVQAHPLKTIVGKGRAYFYSAPNKHCKINDLFLIPKDRVYLLQQQDAFSFIAFRRKNGEIIKSWIESFRISNLP</sequence>
<gene>
    <name evidence="1" type="ORF">ACFOPX_05340</name>
</gene>
<dbReference type="Proteomes" id="UP001595783">
    <property type="component" value="Unassembled WGS sequence"/>
</dbReference>
<proteinExistence type="predicted"/>
<accession>A0ABV7ZKE2</accession>
<protein>
    <submittedName>
        <fullName evidence="1">Uncharacterized protein</fullName>
    </submittedName>
</protein>
<comment type="caution">
    <text evidence="1">The sequence shown here is derived from an EMBL/GenBank/DDBJ whole genome shotgun (WGS) entry which is preliminary data.</text>
</comment>
<evidence type="ECO:0000313" key="2">
    <source>
        <dbReference type="Proteomes" id="UP001595783"/>
    </source>
</evidence>
<organism evidence="1 2">
    <name type="scientific">Helicobacter baculiformis</name>
    <dbReference type="NCBI Taxonomy" id="427351"/>
    <lineage>
        <taxon>Bacteria</taxon>
        <taxon>Pseudomonadati</taxon>
        <taxon>Campylobacterota</taxon>
        <taxon>Epsilonproteobacteria</taxon>
        <taxon>Campylobacterales</taxon>
        <taxon>Helicobacteraceae</taxon>
        <taxon>Helicobacter</taxon>
    </lineage>
</organism>
<keyword evidence="2" id="KW-1185">Reference proteome</keyword>
<reference evidence="2" key="1">
    <citation type="journal article" date="2019" name="Int. J. Syst. Evol. Microbiol.">
        <title>The Global Catalogue of Microorganisms (GCM) 10K type strain sequencing project: providing services to taxonomists for standard genome sequencing and annotation.</title>
        <authorList>
            <consortium name="The Broad Institute Genomics Platform"/>
            <consortium name="The Broad Institute Genome Sequencing Center for Infectious Disease"/>
            <person name="Wu L."/>
            <person name="Ma J."/>
        </authorList>
    </citation>
    <scope>NUCLEOTIDE SEQUENCE [LARGE SCALE GENOMIC DNA]</scope>
    <source>
        <strain evidence="2">CCUG 53816</strain>
    </source>
</reference>
<dbReference type="RefSeq" id="WP_104751634.1">
    <property type="nucleotide sequence ID" value="NZ_JBHRZO010000036.1"/>
</dbReference>
<evidence type="ECO:0000313" key="1">
    <source>
        <dbReference type="EMBL" id="MFC3847952.1"/>
    </source>
</evidence>
<dbReference type="EMBL" id="JBHRZO010000036">
    <property type="protein sequence ID" value="MFC3847952.1"/>
    <property type="molecule type" value="Genomic_DNA"/>
</dbReference>
<name>A0ABV7ZKE2_9HELI</name>